<sequence length="354" mass="38937">MSFQHFRLGEVTLHQPLHHQPTAHTQIAASSTVSTTKQPYGSGDSDDGYTLVFANLDAFQQWRASEEERNCVEFVKGDTHGSKADPPRFKDHTKLVCARHSRSGRKKYIKKHPERVRKVPSRKLDGQGCQASISYKTYFETEEVRACYIAQHSHEIGLANLPFTRRGRKQAVQNEKSMTRNKSVPASDHDMNASAAGAASPSNQHTFSSSVSMLAPLPGQTYAPPAPQPYGFANAIHSFPPNPPPAVQSQQTMGQPNLPHERWENMATLFQTVRDHARAFEYPAASVAALETVLIRLYLESPMGPAGQNMGTMVQNSIAMNQGRIQGQQMQAANVHPPMNGGDIQNNANADDAA</sequence>
<feature type="compositionally biased region" description="Polar residues" evidence="1">
    <location>
        <begin position="22"/>
        <end position="39"/>
    </location>
</feature>
<proteinExistence type="predicted"/>
<comment type="caution">
    <text evidence="2">The sequence shown here is derived from an EMBL/GenBank/DDBJ whole genome shotgun (WGS) entry which is preliminary data.</text>
</comment>
<protein>
    <submittedName>
        <fullName evidence="2">Uncharacterized protein</fullName>
    </submittedName>
</protein>
<feature type="compositionally biased region" description="Polar residues" evidence="1">
    <location>
        <begin position="171"/>
        <end position="184"/>
    </location>
</feature>
<dbReference type="EMBL" id="JAACJJ010000056">
    <property type="protein sequence ID" value="KAF5312970.1"/>
    <property type="molecule type" value="Genomic_DNA"/>
</dbReference>
<accession>A0A8H5EUG7</accession>
<dbReference type="AlphaFoldDB" id="A0A8H5EUG7"/>
<feature type="region of interest" description="Disordered" evidence="1">
    <location>
        <begin position="168"/>
        <end position="208"/>
    </location>
</feature>
<evidence type="ECO:0000313" key="2">
    <source>
        <dbReference type="EMBL" id="KAF5312970.1"/>
    </source>
</evidence>
<keyword evidence="3" id="KW-1185">Reference proteome</keyword>
<feature type="region of interest" description="Disordered" evidence="1">
    <location>
        <begin position="233"/>
        <end position="255"/>
    </location>
</feature>
<name>A0A8H5EUG7_9AGAR</name>
<gene>
    <name evidence="2" type="ORF">D9619_002931</name>
</gene>
<reference evidence="2 3" key="1">
    <citation type="journal article" date="2020" name="ISME J.">
        <title>Uncovering the hidden diversity of litter-decomposition mechanisms in mushroom-forming fungi.</title>
        <authorList>
            <person name="Floudas D."/>
            <person name="Bentzer J."/>
            <person name="Ahren D."/>
            <person name="Johansson T."/>
            <person name="Persson P."/>
            <person name="Tunlid A."/>
        </authorList>
    </citation>
    <scope>NUCLEOTIDE SEQUENCE [LARGE SCALE GENOMIC DNA]</scope>
    <source>
        <strain evidence="2 3">CBS 101986</strain>
    </source>
</reference>
<evidence type="ECO:0000313" key="3">
    <source>
        <dbReference type="Proteomes" id="UP000567179"/>
    </source>
</evidence>
<dbReference type="OrthoDB" id="3258408at2759"/>
<feature type="region of interest" description="Disordered" evidence="1">
    <location>
        <begin position="22"/>
        <end position="41"/>
    </location>
</feature>
<evidence type="ECO:0000256" key="1">
    <source>
        <dbReference type="SAM" id="MobiDB-lite"/>
    </source>
</evidence>
<dbReference type="Proteomes" id="UP000567179">
    <property type="component" value="Unassembled WGS sequence"/>
</dbReference>
<feature type="compositionally biased region" description="Low complexity" evidence="1">
    <location>
        <begin position="193"/>
        <end position="202"/>
    </location>
</feature>
<organism evidence="2 3">
    <name type="scientific">Psilocybe cf. subviscida</name>
    <dbReference type="NCBI Taxonomy" id="2480587"/>
    <lineage>
        <taxon>Eukaryota</taxon>
        <taxon>Fungi</taxon>
        <taxon>Dikarya</taxon>
        <taxon>Basidiomycota</taxon>
        <taxon>Agaricomycotina</taxon>
        <taxon>Agaricomycetes</taxon>
        <taxon>Agaricomycetidae</taxon>
        <taxon>Agaricales</taxon>
        <taxon>Agaricineae</taxon>
        <taxon>Strophariaceae</taxon>
        <taxon>Psilocybe</taxon>
    </lineage>
</organism>